<sequence length="288" mass="33335">KGLIEDQNKLEELRIAADVVTHKTRNQTWPYKRTVGKQFPPWNDESPDVWGVQHIMHQSLNQRSFSELYFSKPMVDLTAKLSDRVDHNQSMIGLLNLLVEPQSHQFELGWHRDSIKADASHEEEVQKLIKERSRSGGVQWNLALYEDSCLFAIPGSHRRPRTDVEREIMLNSKGMNSQASKVMPGQVCVTIMPGEGVFYDSEIIHRARYDPSFKRRTLHGVHLDRRIDPTRPNRILQHFSNSGFYYDDDEFLHSLPNDAVAKGMVDRMIQWTNIAKKAGLDEFVQENI</sequence>
<keyword evidence="2" id="KW-1185">Reference proteome</keyword>
<dbReference type="SUPFAM" id="SSF51197">
    <property type="entry name" value="Clavaminate synthase-like"/>
    <property type="match status" value="1"/>
</dbReference>
<proteinExistence type="predicted"/>
<gene>
    <name evidence="1" type="ORF">PPACK8108_LOCUS20675</name>
</gene>
<dbReference type="EMBL" id="CALTRL010005770">
    <property type="protein sequence ID" value="CAH7686072.1"/>
    <property type="molecule type" value="Genomic_DNA"/>
</dbReference>
<organism evidence="1 2">
    <name type="scientific">Phakopsora pachyrhizi</name>
    <name type="common">Asian soybean rust disease fungus</name>
    <dbReference type="NCBI Taxonomy" id="170000"/>
    <lineage>
        <taxon>Eukaryota</taxon>
        <taxon>Fungi</taxon>
        <taxon>Dikarya</taxon>
        <taxon>Basidiomycota</taxon>
        <taxon>Pucciniomycotina</taxon>
        <taxon>Pucciniomycetes</taxon>
        <taxon>Pucciniales</taxon>
        <taxon>Phakopsoraceae</taxon>
        <taxon>Phakopsora</taxon>
    </lineage>
</organism>
<comment type="caution">
    <text evidence="1">The sequence shown here is derived from an EMBL/GenBank/DDBJ whole genome shotgun (WGS) entry which is preliminary data.</text>
</comment>
<evidence type="ECO:0008006" key="3">
    <source>
        <dbReference type="Google" id="ProtNLM"/>
    </source>
</evidence>
<dbReference type="PANTHER" id="PTHR40470:SF1">
    <property type="entry name" value="PHYTANOYL-COA DIOXYGENASE FAMILY PROTEIN (AFU_ORTHOLOGUE AFUA_2G15850)"/>
    <property type="match status" value="1"/>
</dbReference>
<feature type="non-terminal residue" evidence="1">
    <location>
        <position position="1"/>
    </location>
</feature>
<evidence type="ECO:0000313" key="2">
    <source>
        <dbReference type="Proteomes" id="UP001153365"/>
    </source>
</evidence>
<protein>
    <recommendedName>
        <fullName evidence="3">Phytanoyl-CoA dioxygenase family protein</fullName>
    </recommendedName>
</protein>
<dbReference type="InterPro" id="IPR008775">
    <property type="entry name" value="Phytyl_CoA_dOase-like"/>
</dbReference>
<reference evidence="1" key="1">
    <citation type="submission" date="2022-06" db="EMBL/GenBank/DDBJ databases">
        <authorList>
            <consortium name="SYNGENTA / RWTH Aachen University"/>
        </authorList>
    </citation>
    <scope>NUCLEOTIDE SEQUENCE</scope>
</reference>
<dbReference type="Gene3D" id="2.60.120.620">
    <property type="entry name" value="q2cbj1_9rhob like domain"/>
    <property type="match status" value="1"/>
</dbReference>
<dbReference type="PANTHER" id="PTHR40470">
    <property type="entry name" value="PHYTANOYL-COA DIOXYGENASE FAMILY PROTEIN (AFU_ORTHOLOGUE AFUA_2G15850)"/>
    <property type="match status" value="1"/>
</dbReference>
<dbReference type="Proteomes" id="UP001153365">
    <property type="component" value="Unassembled WGS sequence"/>
</dbReference>
<evidence type="ECO:0000313" key="1">
    <source>
        <dbReference type="EMBL" id="CAH7686072.1"/>
    </source>
</evidence>
<name>A0AAV0BIY3_PHAPC</name>
<dbReference type="AlphaFoldDB" id="A0AAV0BIY3"/>
<dbReference type="Pfam" id="PF05721">
    <property type="entry name" value="PhyH"/>
    <property type="match status" value="1"/>
</dbReference>
<accession>A0AAV0BIY3</accession>